<dbReference type="AlphaFoldDB" id="A0A7W8JSG0"/>
<dbReference type="Gene3D" id="3.30.110.190">
    <property type="match status" value="1"/>
</dbReference>
<dbReference type="InterPro" id="IPR025506">
    <property type="entry name" value="Abi_alpha"/>
</dbReference>
<organism evidence="1 2">
    <name type="scientific">Deinococcus humi</name>
    <dbReference type="NCBI Taxonomy" id="662880"/>
    <lineage>
        <taxon>Bacteria</taxon>
        <taxon>Thermotogati</taxon>
        <taxon>Deinococcota</taxon>
        <taxon>Deinococci</taxon>
        <taxon>Deinococcales</taxon>
        <taxon>Deinococcaceae</taxon>
        <taxon>Deinococcus</taxon>
    </lineage>
</organism>
<accession>A0A7W8JSG0</accession>
<evidence type="ECO:0008006" key="3">
    <source>
        <dbReference type="Google" id="ProtNLM"/>
    </source>
</evidence>
<dbReference type="EMBL" id="JACHFL010000001">
    <property type="protein sequence ID" value="MBB5360941.1"/>
    <property type="molecule type" value="Genomic_DNA"/>
</dbReference>
<protein>
    <recommendedName>
        <fullName evidence="3">DUF4393 domain-containing protein</fullName>
    </recommendedName>
</protein>
<dbReference type="Proteomes" id="UP000552709">
    <property type="component" value="Unassembled WGS sequence"/>
</dbReference>
<name>A0A7W8JSG0_9DEIO</name>
<evidence type="ECO:0000313" key="2">
    <source>
        <dbReference type="Proteomes" id="UP000552709"/>
    </source>
</evidence>
<comment type="caution">
    <text evidence="1">The sequence shown here is derived from an EMBL/GenBank/DDBJ whole genome shotgun (WGS) entry which is preliminary data.</text>
</comment>
<sequence>MSDSGSDASKTAMQIAASLAGEVYKDGVQPSIQTIGETLNGIFKAVGHYPRYWGMMSDISLEAKEEQFREKLQSKVDAIPQERRILPRPNILGPSIQALEYGIFEDHLSEMFTSLIAGSMDFEIANDVHPSFVEIIKQINSDEAKMLHGLHTFTSMFPICNVRKGTIRDGSFIHILEKFTLLSWKVGCSAPEKYREMIENLERLKLIEVSLGGFGSRSMADENAYDETIKELESRLGLKIDFDTSSFSIKVDQVLMDKGYIEMTAYGSQFARICVR</sequence>
<dbReference type="Pfam" id="PF14337">
    <property type="entry name" value="Abi_alpha"/>
    <property type="match status" value="1"/>
</dbReference>
<evidence type="ECO:0000313" key="1">
    <source>
        <dbReference type="EMBL" id="MBB5360941.1"/>
    </source>
</evidence>
<keyword evidence="2" id="KW-1185">Reference proteome</keyword>
<reference evidence="1 2" key="1">
    <citation type="submission" date="2020-08" db="EMBL/GenBank/DDBJ databases">
        <title>Genomic Encyclopedia of Type Strains, Phase IV (KMG-IV): sequencing the most valuable type-strain genomes for metagenomic binning, comparative biology and taxonomic classification.</title>
        <authorList>
            <person name="Goeker M."/>
        </authorList>
    </citation>
    <scope>NUCLEOTIDE SEQUENCE [LARGE SCALE GENOMIC DNA]</scope>
    <source>
        <strain evidence="1 2">DSM 27939</strain>
    </source>
</reference>
<gene>
    <name evidence="1" type="ORF">HNQ08_000012</name>
</gene>
<proteinExistence type="predicted"/>
<dbReference type="RefSeq" id="WP_184126842.1">
    <property type="nucleotide sequence ID" value="NZ_JACHFL010000001.1"/>
</dbReference>